<reference evidence="1" key="1">
    <citation type="submission" date="2014-05" db="EMBL/GenBank/DDBJ databases">
        <authorList>
            <person name="Chronopoulou M."/>
        </authorList>
    </citation>
    <scope>NUCLEOTIDE SEQUENCE</scope>
    <source>
        <tissue evidence="1">Whole organism</tissue>
    </source>
</reference>
<dbReference type="EMBL" id="HACA01018014">
    <property type="protein sequence ID" value="CDW35375.1"/>
    <property type="molecule type" value="Transcribed_RNA"/>
</dbReference>
<proteinExistence type="predicted"/>
<dbReference type="AlphaFoldDB" id="A0A0K2UBE3"/>
<protein>
    <recommendedName>
        <fullName evidence="2">Mos1 transposase HTH domain-containing protein</fullName>
    </recommendedName>
</protein>
<name>A0A0K2UBE3_LEPSM</name>
<evidence type="ECO:0000313" key="1">
    <source>
        <dbReference type="EMBL" id="CDW35375.1"/>
    </source>
</evidence>
<organism evidence="1">
    <name type="scientific">Lepeophtheirus salmonis</name>
    <name type="common">Salmon louse</name>
    <name type="synonym">Caligus salmonis</name>
    <dbReference type="NCBI Taxonomy" id="72036"/>
    <lineage>
        <taxon>Eukaryota</taxon>
        <taxon>Metazoa</taxon>
        <taxon>Ecdysozoa</taxon>
        <taxon>Arthropoda</taxon>
        <taxon>Crustacea</taxon>
        <taxon>Multicrustacea</taxon>
        <taxon>Hexanauplia</taxon>
        <taxon>Copepoda</taxon>
        <taxon>Siphonostomatoida</taxon>
        <taxon>Caligidae</taxon>
        <taxon>Lepeophtheirus</taxon>
    </lineage>
</organism>
<evidence type="ECO:0008006" key="2">
    <source>
        <dbReference type="Google" id="ProtNLM"/>
    </source>
</evidence>
<sequence>MALLGHLIKGKTYQETKKKLDKHCGDSAPAIKTVYKWFHNYWSGHRGTSAVEHFVHRVRDTTLEIIDVVMDDGRIKVL</sequence>
<accession>A0A0K2UBE3</accession>